<organism evidence="2 3">
    <name type="scientific">Candidatus Mcinerneyibacterium aminivorans</name>
    <dbReference type="NCBI Taxonomy" id="2703815"/>
    <lineage>
        <taxon>Bacteria</taxon>
        <taxon>Candidatus Macinerneyibacteriota</taxon>
        <taxon>Candidatus Mcinerneyibacteria</taxon>
        <taxon>Candidatus Mcinerneyibacteriales</taxon>
        <taxon>Candidatus Mcinerneyibacteriaceae</taxon>
        <taxon>Candidatus Mcinerneyibacterium</taxon>
    </lineage>
</organism>
<keyword evidence="1" id="KW-0732">Signal</keyword>
<evidence type="ECO:0000313" key="3">
    <source>
        <dbReference type="Proteomes" id="UP000324143"/>
    </source>
</evidence>
<dbReference type="AlphaFoldDB" id="A0A5D0MI86"/>
<keyword evidence="3" id="KW-1185">Reference proteome</keyword>
<feature type="chain" id="PRO_5022809101" description="SGNH/GDSL hydrolase family protein" evidence="1">
    <location>
        <begin position="20"/>
        <end position="306"/>
    </location>
</feature>
<name>A0A5D0MI86_9BACT</name>
<dbReference type="EMBL" id="VSIX01000150">
    <property type="protein sequence ID" value="TYB30299.1"/>
    <property type="molecule type" value="Genomic_DNA"/>
</dbReference>
<protein>
    <recommendedName>
        <fullName evidence="4">SGNH/GDSL hydrolase family protein</fullName>
    </recommendedName>
</protein>
<evidence type="ECO:0000256" key="1">
    <source>
        <dbReference type="SAM" id="SignalP"/>
    </source>
</evidence>
<evidence type="ECO:0008006" key="4">
    <source>
        <dbReference type="Google" id="ProtNLM"/>
    </source>
</evidence>
<reference evidence="2" key="1">
    <citation type="submission" date="2019-08" db="EMBL/GenBank/DDBJ databases">
        <title>Genomic characterization of a novel candidate phylum (ARYD3) from a high temperature, high salinity tertiary oil reservoir in north central Oklahoma, USA.</title>
        <authorList>
            <person name="Youssef N.H."/>
            <person name="Yadav A."/>
            <person name="Elshahed M.S."/>
        </authorList>
    </citation>
    <scope>NUCLEOTIDE SEQUENCE [LARGE SCALE GENOMIC DNA]</scope>
    <source>
        <strain evidence="2">ARYD3</strain>
    </source>
</reference>
<gene>
    <name evidence="2" type="ORF">FXF47_09920</name>
</gene>
<feature type="signal peptide" evidence="1">
    <location>
        <begin position="1"/>
        <end position="19"/>
    </location>
</feature>
<comment type="caution">
    <text evidence="2">The sequence shown here is derived from an EMBL/GenBank/DDBJ whole genome shotgun (WGS) entry which is preliminary data.</text>
</comment>
<dbReference type="PROSITE" id="PS51257">
    <property type="entry name" value="PROKAR_LIPOPROTEIN"/>
    <property type="match status" value="1"/>
</dbReference>
<proteinExistence type="predicted"/>
<evidence type="ECO:0000313" key="2">
    <source>
        <dbReference type="EMBL" id="TYB30299.1"/>
    </source>
</evidence>
<dbReference type="Proteomes" id="UP000324143">
    <property type="component" value="Unassembled WGS sequence"/>
</dbReference>
<accession>A0A5D0MI86</accession>
<sequence>MKKLFYSILILNLIFFACSSDSSTSFNDSNQNPDTEGLIVDHTSTNINAISQNLIEEAKSNLHIAYGHTSHGSQITDGMSPLDSFMGGTGLYTFSSDGINNTLHLYEGDGYGDGDMDHDCGYYPNWVNETREFLGDPDPNTGRGTNHPEFNVIMWSWCGQISSKTEETMRTEYLEPMSELENDYPVVIFVYMTGHLDGTGESGNLHQRNEQIRQYCIDNNKVLYDFADIESYDPDGNYYLDKLANDNCDYDSDNNGTRDTNWAIQWQNSHTEGINWYSCSCAHSQSLNGNLKAYAAWYLFAHISQL</sequence>